<dbReference type="EMBL" id="JAACJL010000015">
    <property type="protein sequence ID" value="KAF4621452.1"/>
    <property type="molecule type" value="Genomic_DNA"/>
</dbReference>
<evidence type="ECO:0000313" key="2">
    <source>
        <dbReference type="EMBL" id="KAF4621452.1"/>
    </source>
</evidence>
<evidence type="ECO:0000313" key="3">
    <source>
        <dbReference type="Proteomes" id="UP000521872"/>
    </source>
</evidence>
<name>A0A8H4R1G6_9AGAR</name>
<dbReference type="Pfam" id="PF12937">
    <property type="entry name" value="F-box-like"/>
    <property type="match status" value="1"/>
</dbReference>
<dbReference type="InterPro" id="IPR001810">
    <property type="entry name" value="F-box_dom"/>
</dbReference>
<dbReference type="Proteomes" id="UP000521872">
    <property type="component" value="Unassembled WGS sequence"/>
</dbReference>
<protein>
    <recommendedName>
        <fullName evidence="1">F-box domain-containing protein</fullName>
    </recommendedName>
</protein>
<dbReference type="SUPFAM" id="SSF81383">
    <property type="entry name" value="F-box domain"/>
    <property type="match status" value="1"/>
</dbReference>
<evidence type="ECO:0000259" key="1">
    <source>
        <dbReference type="PROSITE" id="PS50181"/>
    </source>
</evidence>
<keyword evidence="3" id="KW-1185">Reference proteome</keyword>
<dbReference type="Gene3D" id="1.20.1280.50">
    <property type="match status" value="1"/>
</dbReference>
<accession>A0A8H4R1G6</accession>
<organism evidence="2 3">
    <name type="scientific">Agrocybe pediades</name>
    <dbReference type="NCBI Taxonomy" id="84607"/>
    <lineage>
        <taxon>Eukaryota</taxon>
        <taxon>Fungi</taxon>
        <taxon>Dikarya</taxon>
        <taxon>Basidiomycota</taxon>
        <taxon>Agaricomycotina</taxon>
        <taxon>Agaricomycetes</taxon>
        <taxon>Agaricomycetidae</taxon>
        <taxon>Agaricales</taxon>
        <taxon>Agaricineae</taxon>
        <taxon>Strophariaceae</taxon>
        <taxon>Agrocybe</taxon>
    </lineage>
</organism>
<feature type="domain" description="F-box" evidence="1">
    <location>
        <begin position="6"/>
        <end position="52"/>
    </location>
</feature>
<dbReference type="AlphaFoldDB" id="A0A8H4R1G6"/>
<dbReference type="InterPro" id="IPR036047">
    <property type="entry name" value="F-box-like_dom_sf"/>
</dbReference>
<comment type="caution">
    <text evidence="2">The sequence shown here is derived from an EMBL/GenBank/DDBJ whole genome shotgun (WGS) entry which is preliminary data.</text>
</comment>
<sequence length="480" mass="54546">MADYDKPNLTTIPSEIVIEILQHVDVLTILQIRQTCRHLYELSTARLIWVNLLQECEHLFPGNVTLEKPLDMYSSEELERVVLVVESAELGWRTSDGCPSRQRSIAVDARLGHSSDYYKHAYLVPGGRWLLVFQAEGEISYYDLDSTLTNWMAKSIGQYEFGTLYLCLKDRTLLVCAPLVSRQFLSTRKPWIGASLSLRNQHLAFSISPPDEGWFVPFVQYICVVEWPLVEDGSLDYPRRIIKTELRAGEVHILPNNRVSVYLPPSLHVYNYSALAYTDHLPEARLGHFRLTPSSECSFISCSLNTTISVPFEVQGSVQFIIVTENSAQSASIPDGFCTPRSLSPGELSTEMLMPLPRHDYCEPWTARYSFGQHRGILYNFNSDDNCIDFLLFDYDAEQKYEPGYVPVVKSVPVRKSFVGSPRQGISNRTGIPPPPQRRTSKLLFRNLLLDEGSGRVVVPFKERFGILDFALVHKNSRTP</sequence>
<dbReference type="PROSITE" id="PS50181">
    <property type="entry name" value="FBOX"/>
    <property type="match status" value="1"/>
</dbReference>
<reference evidence="2 3" key="1">
    <citation type="submission" date="2019-12" db="EMBL/GenBank/DDBJ databases">
        <authorList>
            <person name="Floudas D."/>
            <person name="Bentzer J."/>
            <person name="Ahren D."/>
            <person name="Johansson T."/>
            <person name="Persson P."/>
            <person name="Tunlid A."/>
        </authorList>
    </citation>
    <scope>NUCLEOTIDE SEQUENCE [LARGE SCALE GENOMIC DNA]</scope>
    <source>
        <strain evidence="2 3">CBS 102.39</strain>
    </source>
</reference>
<proteinExistence type="predicted"/>
<dbReference type="SMART" id="SM00256">
    <property type="entry name" value="FBOX"/>
    <property type="match status" value="1"/>
</dbReference>
<gene>
    <name evidence="2" type="ORF">D9613_000057</name>
</gene>